<dbReference type="GO" id="GO:0015562">
    <property type="term" value="F:efflux transmembrane transporter activity"/>
    <property type="evidence" value="ECO:0007669"/>
    <property type="project" value="InterPro"/>
</dbReference>
<feature type="compositionally biased region" description="Pro residues" evidence="2">
    <location>
        <begin position="22"/>
        <end position="36"/>
    </location>
</feature>
<gene>
    <name evidence="3" type="ORF">CK510_07080</name>
</gene>
<dbReference type="Gene3D" id="1.20.1600.10">
    <property type="entry name" value="Outer membrane efflux proteins (OEP)"/>
    <property type="match status" value="1"/>
</dbReference>
<evidence type="ECO:0000256" key="1">
    <source>
        <dbReference type="SAM" id="Coils"/>
    </source>
</evidence>
<comment type="caution">
    <text evidence="3">The sequence shown here is derived from an EMBL/GenBank/DDBJ whole genome shotgun (WGS) entry which is preliminary data.</text>
</comment>
<dbReference type="Proteomes" id="UP000218238">
    <property type="component" value="Unassembled WGS sequence"/>
</dbReference>
<keyword evidence="4" id="KW-1185">Reference proteome</keyword>
<dbReference type="SUPFAM" id="SSF56954">
    <property type="entry name" value="Outer membrane efflux proteins (OEP)"/>
    <property type="match status" value="1"/>
</dbReference>
<evidence type="ECO:0008006" key="5">
    <source>
        <dbReference type="Google" id="ProtNLM"/>
    </source>
</evidence>
<proteinExistence type="predicted"/>
<keyword evidence="1" id="KW-0175">Coiled coil</keyword>
<feature type="region of interest" description="Disordered" evidence="2">
    <location>
        <begin position="1"/>
        <end position="90"/>
    </location>
</feature>
<accession>A0A2A2TMY5</accession>
<dbReference type="AlphaFoldDB" id="A0A2A2TMY5"/>
<name>A0A2A2TMY5_9CYAN</name>
<dbReference type="OrthoDB" id="572088at2"/>
<feature type="compositionally biased region" description="Low complexity" evidence="2">
    <location>
        <begin position="65"/>
        <end position="79"/>
    </location>
</feature>
<feature type="compositionally biased region" description="Polar residues" evidence="2">
    <location>
        <begin position="38"/>
        <end position="56"/>
    </location>
</feature>
<organism evidence="3 4">
    <name type="scientific">Brunnivagina elsteri CCALA 953</name>
    <dbReference type="NCBI Taxonomy" id="987040"/>
    <lineage>
        <taxon>Bacteria</taxon>
        <taxon>Bacillati</taxon>
        <taxon>Cyanobacteriota</taxon>
        <taxon>Cyanophyceae</taxon>
        <taxon>Nostocales</taxon>
        <taxon>Calotrichaceae</taxon>
        <taxon>Brunnivagina</taxon>
    </lineage>
</organism>
<evidence type="ECO:0000313" key="4">
    <source>
        <dbReference type="Proteomes" id="UP000218238"/>
    </source>
</evidence>
<evidence type="ECO:0000256" key="2">
    <source>
        <dbReference type="SAM" id="MobiDB-lite"/>
    </source>
</evidence>
<protein>
    <recommendedName>
        <fullName evidence="5">Transporter</fullName>
    </recommendedName>
</protein>
<reference evidence="3 4" key="1">
    <citation type="submission" date="2017-08" db="EMBL/GenBank/DDBJ databases">
        <title>Draft genome sequence of filamentous cyanobacterium Calothrix elsteri CCALA 953.</title>
        <authorList>
            <person name="Gagunashvili A.N."/>
            <person name="Elster J."/>
            <person name="Andresson O.S."/>
        </authorList>
    </citation>
    <scope>NUCLEOTIDE SEQUENCE [LARGE SCALE GENOMIC DNA]</scope>
    <source>
        <strain evidence="3 4">CCALA 953</strain>
    </source>
</reference>
<dbReference type="EMBL" id="NTFS01000051">
    <property type="protein sequence ID" value="PAX59445.1"/>
    <property type="molecule type" value="Genomic_DNA"/>
</dbReference>
<sequence>MTDFAILTPGVTAQTKPISVPVAPPVKSPVPIPVAPPSFNSVPTTNQPTPESTPAPENSDEFNTTEDQQQAEQQSDSVVPKTEQNPFVKPDIDKLIQQQFSEDMWRIMRGGLSCLETSAVCLEQLQSKAVTQSPLLRELDTRIAEANEKINAAKAQNKKSIRLGVLTPALQYLLGPTVNPGQRQPAGTGLIDNIAAVIRGDTSILNGLLRVIGIPLFEGSQGGNADAQRNAIAISDLQIKVAELQRGRAKLADEIREKVAAALVRFDEAKTSFQTSQVVASRATDQFKVFELRYTRGNSDTENYLSRLNSLDNQKAQTYQAWAKMRRSLFELKLLVLSVKDAEI</sequence>
<feature type="coiled-coil region" evidence="1">
    <location>
        <begin position="136"/>
        <end position="163"/>
    </location>
</feature>
<evidence type="ECO:0000313" key="3">
    <source>
        <dbReference type="EMBL" id="PAX59445.1"/>
    </source>
</evidence>